<dbReference type="OrthoDB" id="9771205at2"/>
<dbReference type="HOGENOM" id="CLU_012817_10_5_10"/>
<keyword evidence="7" id="KW-0998">Cell outer membrane</keyword>
<dbReference type="GO" id="GO:0015562">
    <property type="term" value="F:efflux transmembrane transporter activity"/>
    <property type="evidence" value="ECO:0007669"/>
    <property type="project" value="InterPro"/>
</dbReference>
<evidence type="ECO:0000256" key="7">
    <source>
        <dbReference type="ARBA" id="ARBA00023237"/>
    </source>
</evidence>
<evidence type="ECO:0000256" key="3">
    <source>
        <dbReference type="ARBA" id="ARBA00022448"/>
    </source>
</evidence>
<reference evidence="10 11" key="1">
    <citation type="journal article" date="2010" name="J. Bacteriol.">
        <title>The complete genome sequence of Croceibacter atlanticus HTCC2559T.</title>
        <authorList>
            <person name="Oh H.M."/>
            <person name="Kang I."/>
            <person name="Ferriera S."/>
            <person name="Giovannoni S.J."/>
            <person name="Cho J.C."/>
        </authorList>
    </citation>
    <scope>NUCLEOTIDE SEQUENCE [LARGE SCALE GENOMIC DNA]</scope>
    <source>
        <strain evidence="11">ATCC BAA-628 / HTCC2559 / KCTC 12090</strain>
    </source>
</reference>
<evidence type="ECO:0000256" key="6">
    <source>
        <dbReference type="ARBA" id="ARBA00023136"/>
    </source>
</evidence>
<feature type="signal peptide" evidence="9">
    <location>
        <begin position="1"/>
        <end position="22"/>
    </location>
</feature>
<evidence type="ECO:0000313" key="10">
    <source>
        <dbReference type="EMBL" id="EAP87407.1"/>
    </source>
</evidence>
<feature type="chain" id="PRO_5002660223" evidence="9">
    <location>
        <begin position="23"/>
        <end position="451"/>
    </location>
</feature>
<keyword evidence="9" id="KW-0732">Signal</keyword>
<name>A3U590_CROAH</name>
<dbReference type="Proteomes" id="UP000002297">
    <property type="component" value="Chromosome"/>
</dbReference>
<dbReference type="KEGG" id="cat:CA2559_01590"/>
<dbReference type="GO" id="GO:0015288">
    <property type="term" value="F:porin activity"/>
    <property type="evidence" value="ECO:0007669"/>
    <property type="project" value="TreeGrafter"/>
</dbReference>
<comment type="similarity">
    <text evidence="2">Belongs to the outer membrane factor (OMF) (TC 1.B.17) family.</text>
</comment>
<protein>
    <submittedName>
        <fullName evidence="10">Putative outer membrane protein TolC</fullName>
    </submittedName>
</protein>
<dbReference type="GeneID" id="89452118"/>
<dbReference type="Pfam" id="PF02321">
    <property type="entry name" value="OEP"/>
    <property type="match status" value="2"/>
</dbReference>
<dbReference type="PANTHER" id="PTHR30026">
    <property type="entry name" value="OUTER MEMBRANE PROTEIN TOLC"/>
    <property type="match status" value="1"/>
</dbReference>
<evidence type="ECO:0000256" key="5">
    <source>
        <dbReference type="ARBA" id="ARBA00022692"/>
    </source>
</evidence>
<sequence>MKYKNMSAFLLLAITFSVTSFSQDLLSKEEAISQMLVNNFGIKIAENQVEVADNNQSVLNSGYLPTLTGNANAQYDRSNETREFPGAFNEDGSPRPNTEIEGAESQSYNASLNVNYLLFDGLGRFYNYKQLKETYNLTELQARETIENTTLQLFSVYFDVARLTENLEVFKQALEISQKRVTRSQYGFDYGQSTKLEVLQAEVDVVTDSVIVLNAKQQLLNAKRDLNVVLNRELETIGFQVDTLVEFENDLLLESFVEKAEFNNVTLLQAESQTRISDFEIKANKALLLPSVGLTGSYGWNRVNSPASAFFPGSVSRGNNLTVGANLTWNLFDGGRSIVGIKNAKILNDSQKLQEQQFELQVNRDIANALGNYRNLLKIYKIQEQNVETNQNNLERSRERLNLGQISSIEFRQAQINLINVQTNKNLAKYDAKLAELELLRLTGQLLNVEF</sequence>
<dbReference type="EMBL" id="CP002046">
    <property type="protein sequence ID" value="EAP87407.1"/>
    <property type="molecule type" value="Genomic_DNA"/>
</dbReference>
<evidence type="ECO:0000256" key="4">
    <source>
        <dbReference type="ARBA" id="ARBA00022452"/>
    </source>
</evidence>
<gene>
    <name evidence="10" type="ordered locus">CA2559_01590</name>
</gene>
<dbReference type="GO" id="GO:1990281">
    <property type="term" value="C:efflux pump complex"/>
    <property type="evidence" value="ECO:0007669"/>
    <property type="project" value="TreeGrafter"/>
</dbReference>
<comment type="subcellular location">
    <subcellularLocation>
        <location evidence="1">Cell outer membrane</location>
    </subcellularLocation>
</comment>
<dbReference type="Gene3D" id="1.20.1600.10">
    <property type="entry name" value="Outer membrane efflux proteins (OEP)"/>
    <property type="match status" value="1"/>
</dbReference>
<accession>A3U590</accession>
<dbReference type="SUPFAM" id="SSF56954">
    <property type="entry name" value="Outer membrane efflux proteins (OEP)"/>
    <property type="match status" value="1"/>
</dbReference>
<evidence type="ECO:0000313" key="11">
    <source>
        <dbReference type="Proteomes" id="UP000002297"/>
    </source>
</evidence>
<dbReference type="PANTHER" id="PTHR30026:SF20">
    <property type="entry name" value="OUTER MEMBRANE PROTEIN TOLC"/>
    <property type="match status" value="1"/>
</dbReference>
<dbReference type="RefSeq" id="WP_013186085.1">
    <property type="nucleotide sequence ID" value="NC_014230.1"/>
</dbReference>
<feature type="coiled-coil region" evidence="8">
    <location>
        <begin position="380"/>
        <end position="440"/>
    </location>
</feature>
<dbReference type="InterPro" id="IPR051906">
    <property type="entry name" value="TolC-like"/>
</dbReference>
<proteinExistence type="inferred from homology"/>
<keyword evidence="8" id="KW-0175">Coiled coil</keyword>
<evidence type="ECO:0000256" key="1">
    <source>
        <dbReference type="ARBA" id="ARBA00004442"/>
    </source>
</evidence>
<dbReference type="eggNOG" id="COG1538">
    <property type="taxonomic scope" value="Bacteria"/>
</dbReference>
<dbReference type="InterPro" id="IPR003423">
    <property type="entry name" value="OMP_efflux"/>
</dbReference>
<evidence type="ECO:0000256" key="9">
    <source>
        <dbReference type="SAM" id="SignalP"/>
    </source>
</evidence>
<keyword evidence="6" id="KW-0472">Membrane</keyword>
<keyword evidence="11" id="KW-1185">Reference proteome</keyword>
<keyword evidence="5" id="KW-0812">Transmembrane</keyword>
<keyword evidence="4" id="KW-1134">Transmembrane beta strand</keyword>
<evidence type="ECO:0000256" key="8">
    <source>
        <dbReference type="SAM" id="Coils"/>
    </source>
</evidence>
<dbReference type="STRING" id="216432.CA2559_01590"/>
<dbReference type="GO" id="GO:0009279">
    <property type="term" value="C:cell outer membrane"/>
    <property type="evidence" value="ECO:0007669"/>
    <property type="project" value="UniProtKB-SubCell"/>
</dbReference>
<organism evidence="10 11">
    <name type="scientific">Croceibacter atlanticus (strain ATCC BAA-628 / JCM 21780 / CIP 108009 / IAM 15332 / KCTC 12090 / HTCC2559)</name>
    <dbReference type="NCBI Taxonomy" id="216432"/>
    <lineage>
        <taxon>Bacteria</taxon>
        <taxon>Pseudomonadati</taxon>
        <taxon>Bacteroidota</taxon>
        <taxon>Flavobacteriia</taxon>
        <taxon>Flavobacteriales</taxon>
        <taxon>Flavobacteriaceae</taxon>
        <taxon>Croceibacter</taxon>
    </lineage>
</organism>
<evidence type="ECO:0000256" key="2">
    <source>
        <dbReference type="ARBA" id="ARBA00007613"/>
    </source>
</evidence>
<keyword evidence="3" id="KW-0813">Transport</keyword>
<feature type="coiled-coil region" evidence="8">
    <location>
        <begin position="128"/>
        <end position="180"/>
    </location>
</feature>
<dbReference type="AlphaFoldDB" id="A3U590"/>